<evidence type="ECO:0000256" key="1">
    <source>
        <dbReference type="SAM" id="MobiDB-lite"/>
    </source>
</evidence>
<keyword evidence="2" id="KW-0812">Transmembrane</keyword>
<dbReference type="EMBL" id="AACS02000008">
    <property type="protein sequence ID" value="EAU86373.1"/>
    <property type="molecule type" value="Genomic_DNA"/>
</dbReference>
<feature type="region of interest" description="Disordered" evidence="1">
    <location>
        <begin position="328"/>
        <end position="356"/>
    </location>
</feature>
<feature type="transmembrane region" description="Helical" evidence="2">
    <location>
        <begin position="109"/>
        <end position="128"/>
    </location>
</feature>
<feature type="transmembrane region" description="Helical" evidence="2">
    <location>
        <begin position="56"/>
        <end position="75"/>
    </location>
</feature>
<dbReference type="Proteomes" id="UP000001861">
    <property type="component" value="Unassembled WGS sequence"/>
</dbReference>
<protein>
    <submittedName>
        <fullName evidence="3">Uncharacterized protein</fullName>
    </submittedName>
</protein>
<feature type="transmembrane region" description="Helical" evidence="2">
    <location>
        <begin position="228"/>
        <end position="256"/>
    </location>
</feature>
<name>A8NPU6_COPC7</name>
<keyword evidence="2" id="KW-1133">Transmembrane helix</keyword>
<proteinExistence type="predicted"/>
<dbReference type="InParanoid" id="A8NPU6"/>
<dbReference type="KEGG" id="cci:CC1G_05367"/>
<feature type="transmembrane region" description="Helical" evidence="2">
    <location>
        <begin position="25"/>
        <end position="44"/>
    </location>
</feature>
<feature type="compositionally biased region" description="Basic and acidic residues" evidence="1">
    <location>
        <begin position="343"/>
        <end position="356"/>
    </location>
</feature>
<organism evidence="3 4">
    <name type="scientific">Coprinopsis cinerea (strain Okayama-7 / 130 / ATCC MYA-4618 / FGSC 9003)</name>
    <name type="common">Inky cap fungus</name>
    <name type="synonym">Hormographiella aspergillata</name>
    <dbReference type="NCBI Taxonomy" id="240176"/>
    <lineage>
        <taxon>Eukaryota</taxon>
        <taxon>Fungi</taxon>
        <taxon>Dikarya</taxon>
        <taxon>Basidiomycota</taxon>
        <taxon>Agaricomycotina</taxon>
        <taxon>Agaricomycetes</taxon>
        <taxon>Agaricomycetidae</taxon>
        <taxon>Agaricales</taxon>
        <taxon>Agaricineae</taxon>
        <taxon>Psathyrellaceae</taxon>
        <taxon>Coprinopsis</taxon>
    </lineage>
</organism>
<comment type="caution">
    <text evidence="3">The sequence shown here is derived from an EMBL/GenBank/DDBJ whole genome shotgun (WGS) entry which is preliminary data.</text>
</comment>
<keyword evidence="4" id="KW-1185">Reference proteome</keyword>
<feature type="transmembrane region" description="Helical" evidence="2">
    <location>
        <begin position="187"/>
        <end position="207"/>
    </location>
</feature>
<evidence type="ECO:0000313" key="4">
    <source>
        <dbReference type="Proteomes" id="UP000001861"/>
    </source>
</evidence>
<keyword evidence="2" id="KW-0472">Membrane</keyword>
<sequence>MSVELSPELKLRFRGISVIEFTKDLSLVDIGVQLFMVLYGLSVFLESPRESRRGRIPYIIISFAILILTAIASSLDAIRNTRINFFTMVRGIDDYTTVYFTIDREWERFVASFFTSLSVIIGDGLLLYRCWIIWKDVWWAIVLPTILYLTVTGLHIYQTSVRALTKLLNRADPAKFSATGGYVHPTVVALTIILNILITSMIAYRLIRAQRTLSKVLPGRNMKVYSGAVGILIESAFPLTFFGIGSTITEMLALAYVERQPWWLRNMATAGSILNGFYYTFVALSPQMIIFRVTTGRSWMRHEETIHTKTRPLSQPIVFNHGSADVDESLLESSNPPVSSPEADDHSVKKERSNIV</sequence>
<dbReference type="RefSeq" id="XP_001835405.1">
    <property type="nucleotide sequence ID" value="XM_001835353.1"/>
</dbReference>
<gene>
    <name evidence="3" type="ORF">CC1G_05367</name>
</gene>
<dbReference type="OMA" id="TIDREWE"/>
<dbReference type="OrthoDB" id="3357408at2759"/>
<feature type="transmembrane region" description="Helical" evidence="2">
    <location>
        <begin position="276"/>
        <end position="294"/>
    </location>
</feature>
<dbReference type="VEuPathDB" id="FungiDB:CC1G_05367"/>
<dbReference type="AlphaFoldDB" id="A8NPU6"/>
<accession>A8NPU6</accession>
<evidence type="ECO:0000313" key="3">
    <source>
        <dbReference type="EMBL" id="EAU86373.1"/>
    </source>
</evidence>
<reference evidence="3 4" key="1">
    <citation type="journal article" date="2010" name="Proc. Natl. Acad. Sci. U.S.A.">
        <title>Insights into evolution of multicellular fungi from the assembled chromosomes of the mushroom Coprinopsis cinerea (Coprinus cinereus).</title>
        <authorList>
            <person name="Stajich J.E."/>
            <person name="Wilke S.K."/>
            <person name="Ahren D."/>
            <person name="Au C.H."/>
            <person name="Birren B.W."/>
            <person name="Borodovsky M."/>
            <person name="Burns C."/>
            <person name="Canback B."/>
            <person name="Casselton L.A."/>
            <person name="Cheng C.K."/>
            <person name="Deng J."/>
            <person name="Dietrich F.S."/>
            <person name="Fargo D.C."/>
            <person name="Farman M.L."/>
            <person name="Gathman A.C."/>
            <person name="Goldberg J."/>
            <person name="Guigo R."/>
            <person name="Hoegger P.J."/>
            <person name="Hooker J.B."/>
            <person name="Huggins A."/>
            <person name="James T.Y."/>
            <person name="Kamada T."/>
            <person name="Kilaru S."/>
            <person name="Kodira C."/>
            <person name="Kues U."/>
            <person name="Kupfer D."/>
            <person name="Kwan H.S."/>
            <person name="Lomsadze A."/>
            <person name="Li W."/>
            <person name="Lilly W.W."/>
            <person name="Ma L.J."/>
            <person name="Mackey A.J."/>
            <person name="Manning G."/>
            <person name="Martin F."/>
            <person name="Muraguchi H."/>
            <person name="Natvig D.O."/>
            <person name="Palmerini H."/>
            <person name="Ramesh M.A."/>
            <person name="Rehmeyer C.J."/>
            <person name="Roe B.A."/>
            <person name="Shenoy N."/>
            <person name="Stanke M."/>
            <person name="Ter-Hovhannisyan V."/>
            <person name="Tunlid A."/>
            <person name="Velagapudi R."/>
            <person name="Vision T.J."/>
            <person name="Zeng Q."/>
            <person name="Zolan M.E."/>
            <person name="Pukkila P.J."/>
        </authorList>
    </citation>
    <scope>NUCLEOTIDE SEQUENCE [LARGE SCALE GENOMIC DNA]</scope>
    <source>
        <strain evidence="4">Okayama-7 / 130 / ATCC MYA-4618 / FGSC 9003</strain>
    </source>
</reference>
<evidence type="ECO:0000256" key="2">
    <source>
        <dbReference type="SAM" id="Phobius"/>
    </source>
</evidence>
<dbReference type="GeneID" id="6011937"/>
<feature type="transmembrane region" description="Helical" evidence="2">
    <location>
        <begin position="137"/>
        <end position="157"/>
    </location>
</feature>